<accession>A0ABP6QBT3</accession>
<dbReference type="EMBL" id="BAAAUV010000009">
    <property type="protein sequence ID" value="GAA3217231.1"/>
    <property type="molecule type" value="Genomic_DNA"/>
</dbReference>
<proteinExistence type="predicted"/>
<evidence type="ECO:0000313" key="2">
    <source>
        <dbReference type="Proteomes" id="UP001501237"/>
    </source>
</evidence>
<sequence length="116" mass="13066">MYGFPPPDQLPQLRWLGPDYAAMLAFDLGQGLVRQDEGTHVLAVRCESEPFLKTATIDMAGIIRAHDAAFSIEVLLSDGAHRNWRLRGRWTYVGRDLGTALAHVTHYWELFTADLV</sequence>
<dbReference type="Proteomes" id="UP001501237">
    <property type="component" value="Unassembled WGS sequence"/>
</dbReference>
<evidence type="ECO:0000313" key="1">
    <source>
        <dbReference type="EMBL" id="GAA3217231.1"/>
    </source>
</evidence>
<keyword evidence="2" id="KW-1185">Reference proteome</keyword>
<name>A0ABP6QBT3_9ACTN</name>
<comment type="caution">
    <text evidence="1">The sequence shown here is derived from an EMBL/GenBank/DDBJ whole genome shotgun (WGS) entry which is preliminary data.</text>
</comment>
<organism evidence="1 2">
    <name type="scientific">Actinocorallia longicatena</name>
    <dbReference type="NCBI Taxonomy" id="111803"/>
    <lineage>
        <taxon>Bacteria</taxon>
        <taxon>Bacillati</taxon>
        <taxon>Actinomycetota</taxon>
        <taxon>Actinomycetes</taxon>
        <taxon>Streptosporangiales</taxon>
        <taxon>Thermomonosporaceae</taxon>
        <taxon>Actinocorallia</taxon>
    </lineage>
</organism>
<reference evidence="2" key="1">
    <citation type="journal article" date="2019" name="Int. J. Syst. Evol. Microbiol.">
        <title>The Global Catalogue of Microorganisms (GCM) 10K type strain sequencing project: providing services to taxonomists for standard genome sequencing and annotation.</title>
        <authorList>
            <consortium name="The Broad Institute Genomics Platform"/>
            <consortium name="The Broad Institute Genome Sequencing Center for Infectious Disease"/>
            <person name="Wu L."/>
            <person name="Ma J."/>
        </authorList>
    </citation>
    <scope>NUCLEOTIDE SEQUENCE [LARGE SCALE GENOMIC DNA]</scope>
    <source>
        <strain evidence="2">JCM 9377</strain>
    </source>
</reference>
<protein>
    <submittedName>
        <fullName evidence="1">Uncharacterized protein</fullName>
    </submittedName>
</protein>
<gene>
    <name evidence="1" type="ORF">GCM10010468_39820</name>
</gene>